<reference evidence="1 2" key="1">
    <citation type="submission" date="2021-12" db="EMBL/GenBank/DDBJ databases">
        <title>High titer production of polyol ester of fatty acids by Rhodotorula paludigena BS15 towards product separation-free biomass refinery.</title>
        <authorList>
            <person name="Mano J."/>
            <person name="Ono H."/>
            <person name="Tanaka T."/>
            <person name="Naito K."/>
            <person name="Sushida H."/>
            <person name="Ike M."/>
            <person name="Tokuyasu K."/>
            <person name="Kitaoka M."/>
        </authorList>
    </citation>
    <scope>NUCLEOTIDE SEQUENCE [LARGE SCALE GENOMIC DNA]</scope>
    <source>
        <strain evidence="1 2">BS15</strain>
    </source>
</reference>
<gene>
    <name evidence="1" type="ORF">Rhopal_002494-T1</name>
</gene>
<proteinExistence type="predicted"/>
<organism evidence="1 2">
    <name type="scientific">Rhodotorula paludigena</name>
    <dbReference type="NCBI Taxonomy" id="86838"/>
    <lineage>
        <taxon>Eukaryota</taxon>
        <taxon>Fungi</taxon>
        <taxon>Dikarya</taxon>
        <taxon>Basidiomycota</taxon>
        <taxon>Pucciniomycotina</taxon>
        <taxon>Microbotryomycetes</taxon>
        <taxon>Sporidiobolales</taxon>
        <taxon>Sporidiobolaceae</taxon>
        <taxon>Rhodotorula</taxon>
    </lineage>
</organism>
<name>A0AAV5GJ85_9BASI</name>
<accession>A0AAV5GJ85</accession>
<dbReference type="AlphaFoldDB" id="A0AAV5GJ85"/>
<evidence type="ECO:0000313" key="1">
    <source>
        <dbReference type="EMBL" id="GJN89507.1"/>
    </source>
</evidence>
<comment type="caution">
    <text evidence="1">The sequence shown here is derived from an EMBL/GenBank/DDBJ whole genome shotgun (WGS) entry which is preliminary data.</text>
</comment>
<protein>
    <recommendedName>
        <fullName evidence="3">F-box domain-containing protein</fullName>
    </recommendedName>
</protein>
<evidence type="ECO:0000313" key="2">
    <source>
        <dbReference type="Proteomes" id="UP001342314"/>
    </source>
</evidence>
<evidence type="ECO:0008006" key="3">
    <source>
        <dbReference type="Google" id="ProtNLM"/>
    </source>
</evidence>
<dbReference type="SUPFAM" id="SSF52047">
    <property type="entry name" value="RNI-like"/>
    <property type="match status" value="1"/>
</dbReference>
<keyword evidence="2" id="KW-1185">Reference proteome</keyword>
<dbReference type="Proteomes" id="UP001342314">
    <property type="component" value="Unassembled WGS sequence"/>
</dbReference>
<sequence>MLLLSDLPDDVLRLIFEQLAPIQPTQSESSGVSIGRRDLGRALAGTCKRFVPFGLELVWRRVDINARLNEELVGRIIGSKTVGERIQYLSLTCLWDSAYALVAGDLPAFLPKLPNLRILVVKRMPQIAELLLGGLVEAETTLPLASLDIDARLASSATLPSAIFRALPHLRQLRSIHLDLDIDSSGTDSALRIETASISPEELKLVLTSKSTGAREATIVKSILTEVRLSDLRSLSVELSATAFSALCDGLRRAVMLQTLEIYVHSKHLASDLKMLCLTLPRLEHLRKLVFMQVHAFEPLPVALTSPLGRFFGSSLPQLIESIQLNVDFQISQHRSEFRDMLDDRIKQGGALRRWESLERYRTGSSTAIRRVVWVRKTDEQGRQCFVEV</sequence>
<dbReference type="EMBL" id="BQKY01000005">
    <property type="protein sequence ID" value="GJN89507.1"/>
    <property type="molecule type" value="Genomic_DNA"/>
</dbReference>